<evidence type="ECO:0000256" key="2">
    <source>
        <dbReference type="ARBA" id="ARBA00022588"/>
    </source>
</evidence>
<proteinExistence type="inferred from homology"/>
<reference evidence="6" key="1">
    <citation type="submission" date="2022-01" db="EMBL/GenBank/DDBJ databases">
        <authorList>
            <person name="King R."/>
        </authorList>
    </citation>
    <scope>NUCLEOTIDE SEQUENCE</scope>
</reference>
<dbReference type="GO" id="GO:0008745">
    <property type="term" value="F:N-acetylmuramoyl-L-alanine amidase activity"/>
    <property type="evidence" value="ECO:0007669"/>
    <property type="project" value="InterPro"/>
</dbReference>
<dbReference type="Pfam" id="PF01510">
    <property type="entry name" value="Amidase_2"/>
    <property type="match status" value="3"/>
</dbReference>
<dbReference type="CDD" id="cd06583">
    <property type="entry name" value="PGRP"/>
    <property type="match status" value="4"/>
</dbReference>
<feature type="domain" description="N-acetylmuramoyl-L-alanine amidase" evidence="4">
    <location>
        <begin position="19"/>
        <end position="170"/>
    </location>
</feature>
<dbReference type="SUPFAM" id="SSF55846">
    <property type="entry name" value="N-acetylmuramoyl-L-alanine amidase-like"/>
    <property type="match status" value="4"/>
</dbReference>
<evidence type="ECO:0000313" key="7">
    <source>
        <dbReference type="Proteomes" id="UP001152798"/>
    </source>
</evidence>
<keyword evidence="2" id="KW-0399">Innate immunity</keyword>
<dbReference type="PANTHER" id="PTHR11022">
    <property type="entry name" value="PEPTIDOGLYCAN RECOGNITION PROTEIN"/>
    <property type="match status" value="1"/>
</dbReference>
<organism evidence="6 7">
    <name type="scientific">Nezara viridula</name>
    <name type="common">Southern green stink bug</name>
    <name type="synonym">Cimex viridulus</name>
    <dbReference type="NCBI Taxonomy" id="85310"/>
    <lineage>
        <taxon>Eukaryota</taxon>
        <taxon>Metazoa</taxon>
        <taxon>Ecdysozoa</taxon>
        <taxon>Arthropoda</taxon>
        <taxon>Hexapoda</taxon>
        <taxon>Insecta</taxon>
        <taxon>Pterygota</taxon>
        <taxon>Neoptera</taxon>
        <taxon>Paraneoptera</taxon>
        <taxon>Hemiptera</taxon>
        <taxon>Heteroptera</taxon>
        <taxon>Panheteroptera</taxon>
        <taxon>Pentatomomorpha</taxon>
        <taxon>Pentatomoidea</taxon>
        <taxon>Pentatomidae</taxon>
        <taxon>Pentatominae</taxon>
        <taxon>Nezara</taxon>
    </lineage>
</organism>
<evidence type="ECO:0000313" key="6">
    <source>
        <dbReference type="EMBL" id="CAH1397218.1"/>
    </source>
</evidence>
<dbReference type="EMBL" id="OV725079">
    <property type="protein sequence ID" value="CAH1397218.1"/>
    <property type="molecule type" value="Genomic_DNA"/>
</dbReference>
<feature type="domain" description="Peptidoglycan recognition protein family" evidence="5">
    <location>
        <begin position="176"/>
        <end position="319"/>
    </location>
</feature>
<dbReference type="Proteomes" id="UP001152798">
    <property type="component" value="Chromosome 3"/>
</dbReference>
<keyword evidence="7" id="KW-1185">Reference proteome</keyword>
<sequence length="537" mass="60672">MNGAHTYGFNCGSIGIAFLGNFDVQYLSPEMEEAFHMIIEEGLKLGEIAEDYKLFGHLQLRNGSESPGVHAYDLKNKLCDISYNFVIAGDGYIYEGRGWGKYGDHTYGFDCDSIGIAFLGNYDLQHLTPKMISSFQLLVEEGLEMGEIAQDYKLFGHSQVRESKGPDTPRILNFTEALQTRQQWSKSNSETPCQLSIDRPAKYIVIGHTVTLPCRSRLACETTVTLIQNDHKGRGRCDISYNFVIGDDGYIYEGRGWTKLGTKTISFSCSSLGIGLVGNFNLNEPSDIMINSLNLLLEEGVRLGHISSTYKLLAHSQITNWASPGIHVEELIKKWDHWSLLTKEDFKYVIYSLNYTLKLRTRYNWSQFRTKLQDCDPLTVRPAKFVVVGHTVSGNCETPAECERIMTTIQSYHIRKGFCDIGYNFLIGDDGYIYEGRGWGIYGAHTIGFNCDSVGIGLIGNFNKNIPSSDMFDMLKLLIEEGLRINEISKQYKLLFQSQINEKPSPGGNVEKVLKNWDHWSNVTTEDRQICKKKSIP</sequence>
<dbReference type="SMART" id="SM00644">
    <property type="entry name" value="Ami_2"/>
    <property type="match status" value="3"/>
</dbReference>
<dbReference type="InterPro" id="IPR015510">
    <property type="entry name" value="PGRP"/>
</dbReference>
<dbReference type="OrthoDB" id="6624324at2759"/>
<keyword evidence="3" id="KW-0391">Immunity</keyword>
<feature type="domain" description="Peptidoglycan recognition protein family" evidence="5">
    <location>
        <begin position="357"/>
        <end position="501"/>
    </location>
</feature>
<name>A0A9P0H887_NEZVI</name>
<evidence type="ECO:0000256" key="3">
    <source>
        <dbReference type="ARBA" id="ARBA00022859"/>
    </source>
</evidence>
<evidence type="ECO:0000256" key="1">
    <source>
        <dbReference type="ARBA" id="ARBA00007553"/>
    </source>
</evidence>
<comment type="similarity">
    <text evidence="1">Belongs to the N-acetylmuramoyl-L-alanine amidase 2 family.</text>
</comment>
<feature type="domain" description="N-acetylmuramoyl-L-alanine amidase" evidence="4">
    <location>
        <begin position="370"/>
        <end position="507"/>
    </location>
</feature>
<dbReference type="AlphaFoldDB" id="A0A9P0H887"/>
<dbReference type="SMART" id="SM00701">
    <property type="entry name" value="PGRP"/>
    <property type="match status" value="3"/>
</dbReference>
<protein>
    <submittedName>
        <fullName evidence="6">Uncharacterized protein</fullName>
    </submittedName>
</protein>
<dbReference type="FunFam" id="3.40.80.10:FF:000001">
    <property type="entry name" value="Peptidoglycan recognition protein 1"/>
    <property type="match status" value="1"/>
</dbReference>
<dbReference type="PANTHER" id="PTHR11022:SF41">
    <property type="entry name" value="PEPTIDOGLYCAN-RECOGNITION PROTEIN LC-RELATED"/>
    <property type="match status" value="1"/>
</dbReference>
<gene>
    <name evidence="6" type="ORF">NEZAVI_LOCUS7092</name>
</gene>
<feature type="domain" description="N-acetylmuramoyl-L-alanine amidase" evidence="4">
    <location>
        <begin position="189"/>
        <end position="325"/>
    </location>
</feature>
<feature type="domain" description="Peptidoglycan recognition protein family" evidence="5">
    <location>
        <begin position="36"/>
        <end position="161"/>
    </location>
</feature>
<dbReference type="GO" id="GO:0009253">
    <property type="term" value="P:peptidoglycan catabolic process"/>
    <property type="evidence" value="ECO:0007669"/>
    <property type="project" value="InterPro"/>
</dbReference>
<dbReference type="InterPro" id="IPR002502">
    <property type="entry name" value="Amidase_domain"/>
</dbReference>
<evidence type="ECO:0000259" key="4">
    <source>
        <dbReference type="SMART" id="SM00644"/>
    </source>
</evidence>
<dbReference type="Gene3D" id="3.40.80.10">
    <property type="entry name" value="Peptidoglycan recognition protein-like"/>
    <property type="match status" value="4"/>
</dbReference>
<dbReference type="GO" id="GO:0045087">
    <property type="term" value="P:innate immune response"/>
    <property type="evidence" value="ECO:0007669"/>
    <property type="project" value="UniProtKB-KW"/>
</dbReference>
<evidence type="ECO:0000259" key="5">
    <source>
        <dbReference type="SMART" id="SM00701"/>
    </source>
</evidence>
<dbReference type="GO" id="GO:0008270">
    <property type="term" value="F:zinc ion binding"/>
    <property type="evidence" value="ECO:0007669"/>
    <property type="project" value="InterPro"/>
</dbReference>
<accession>A0A9P0H887</accession>
<dbReference type="InterPro" id="IPR036505">
    <property type="entry name" value="Amidase/PGRP_sf"/>
</dbReference>
<dbReference type="InterPro" id="IPR006619">
    <property type="entry name" value="PGRP_domain_met/bac"/>
</dbReference>